<keyword evidence="5" id="KW-1185">Reference proteome</keyword>
<dbReference type="InterPro" id="IPR045156">
    <property type="entry name" value="Vac8"/>
</dbReference>
<gene>
    <name evidence="4" type="ORF">BQ4739_LOCUS12602</name>
</gene>
<reference evidence="4 5" key="1">
    <citation type="submission" date="2016-10" db="EMBL/GenBank/DDBJ databases">
        <authorList>
            <person name="Cai Z."/>
        </authorList>
    </citation>
    <scope>NUCLEOTIDE SEQUENCE [LARGE SCALE GENOMIC DNA]</scope>
</reference>
<keyword evidence="2" id="KW-0677">Repeat</keyword>
<keyword evidence="3" id="KW-0732">Signal</keyword>
<name>A0A383W5B5_TETOB</name>
<dbReference type="SUPFAM" id="SSF48371">
    <property type="entry name" value="ARM repeat"/>
    <property type="match status" value="1"/>
</dbReference>
<dbReference type="GO" id="GO:0071562">
    <property type="term" value="P:nucleus-vacuole junction assembly"/>
    <property type="evidence" value="ECO:0007669"/>
    <property type="project" value="InterPro"/>
</dbReference>
<sequence length="174" mass="18726">MPKAVAQLLQLLGSSSQVAQVAAADTLHYLSQGDFVFRRIASVPQAAERLVKLLANSSQDVPRYAADTLRHLPCESLALKRLLLCQQLQCSWRSCLQQQPAGVMGSSSRTKPPSFLHLASKRRVAAVPDAVEQLLASSVEDVQLAAAGTLPNLAYGNLALRQQIAAMPEAVEQL</sequence>
<organism evidence="4 5">
    <name type="scientific">Tetradesmus obliquus</name>
    <name type="common">Green alga</name>
    <name type="synonym">Acutodesmus obliquus</name>
    <dbReference type="NCBI Taxonomy" id="3088"/>
    <lineage>
        <taxon>Eukaryota</taxon>
        <taxon>Viridiplantae</taxon>
        <taxon>Chlorophyta</taxon>
        <taxon>core chlorophytes</taxon>
        <taxon>Chlorophyceae</taxon>
        <taxon>CS clade</taxon>
        <taxon>Sphaeropleales</taxon>
        <taxon>Scenedesmaceae</taxon>
        <taxon>Tetradesmus</taxon>
    </lineage>
</organism>
<dbReference type="InterPro" id="IPR016024">
    <property type="entry name" value="ARM-type_fold"/>
</dbReference>
<dbReference type="PANTHER" id="PTHR47249:SF1">
    <property type="entry name" value="VACUOLAR PROTEIN 8"/>
    <property type="match status" value="1"/>
</dbReference>
<evidence type="ECO:0000256" key="1">
    <source>
        <dbReference type="ARBA" id="ARBA00005462"/>
    </source>
</evidence>
<dbReference type="Gene3D" id="1.25.10.10">
    <property type="entry name" value="Leucine-rich Repeat Variant"/>
    <property type="match status" value="1"/>
</dbReference>
<evidence type="ECO:0000256" key="3">
    <source>
        <dbReference type="SAM" id="SignalP"/>
    </source>
</evidence>
<evidence type="ECO:0000256" key="2">
    <source>
        <dbReference type="ARBA" id="ARBA00022737"/>
    </source>
</evidence>
<dbReference type="InterPro" id="IPR011989">
    <property type="entry name" value="ARM-like"/>
</dbReference>
<feature type="chain" id="PRO_5017037755" description="Armadillo repeat-containing domain-containing protein" evidence="3">
    <location>
        <begin position="24"/>
        <end position="174"/>
    </location>
</feature>
<dbReference type="GO" id="GO:0043495">
    <property type="term" value="F:protein-membrane adaptor activity"/>
    <property type="evidence" value="ECO:0007669"/>
    <property type="project" value="InterPro"/>
</dbReference>
<protein>
    <recommendedName>
        <fullName evidence="6">Armadillo repeat-containing domain-containing protein</fullName>
    </recommendedName>
</protein>
<evidence type="ECO:0008006" key="6">
    <source>
        <dbReference type="Google" id="ProtNLM"/>
    </source>
</evidence>
<feature type="signal peptide" evidence="3">
    <location>
        <begin position="1"/>
        <end position="23"/>
    </location>
</feature>
<accession>A0A383W5B5</accession>
<evidence type="ECO:0000313" key="4">
    <source>
        <dbReference type="EMBL" id="SZX72420.1"/>
    </source>
</evidence>
<comment type="similarity">
    <text evidence="1">Belongs to the beta-catenin family.</text>
</comment>
<proteinExistence type="inferred from homology"/>
<dbReference type="AlphaFoldDB" id="A0A383W5B5"/>
<dbReference type="Proteomes" id="UP000256970">
    <property type="component" value="Unassembled WGS sequence"/>
</dbReference>
<dbReference type="EMBL" id="FNXT01001137">
    <property type="protein sequence ID" value="SZX72420.1"/>
    <property type="molecule type" value="Genomic_DNA"/>
</dbReference>
<evidence type="ECO:0000313" key="5">
    <source>
        <dbReference type="Proteomes" id="UP000256970"/>
    </source>
</evidence>
<dbReference type="PANTHER" id="PTHR47249">
    <property type="entry name" value="VACUOLAR PROTEIN 8"/>
    <property type="match status" value="1"/>
</dbReference>